<feature type="compositionally biased region" description="Basic and acidic residues" evidence="1">
    <location>
        <begin position="1"/>
        <end position="11"/>
    </location>
</feature>
<gene>
    <name evidence="2" type="ORF">RR48_00239</name>
</gene>
<reference evidence="2 3" key="1">
    <citation type="journal article" date="2015" name="Nat. Commun.">
        <title>Outbred genome sequencing and CRISPR/Cas9 gene editing in butterflies.</title>
        <authorList>
            <person name="Li X."/>
            <person name="Fan D."/>
            <person name="Zhang W."/>
            <person name="Liu G."/>
            <person name="Zhang L."/>
            <person name="Zhao L."/>
            <person name="Fang X."/>
            <person name="Chen L."/>
            <person name="Dong Y."/>
            <person name="Chen Y."/>
            <person name="Ding Y."/>
            <person name="Zhao R."/>
            <person name="Feng M."/>
            <person name="Zhu Y."/>
            <person name="Feng Y."/>
            <person name="Jiang X."/>
            <person name="Zhu D."/>
            <person name="Xiang H."/>
            <person name="Feng X."/>
            <person name="Li S."/>
            <person name="Wang J."/>
            <person name="Zhang G."/>
            <person name="Kronforst M.R."/>
            <person name="Wang W."/>
        </authorList>
    </citation>
    <scope>NUCLEOTIDE SEQUENCE [LARGE SCALE GENOMIC DNA]</scope>
    <source>
        <strain evidence="2">Ya'a_city_454_Pm</strain>
        <tissue evidence="2">Whole body</tissue>
    </source>
</reference>
<comment type="caution">
    <text evidence="2">The sequence shown here is derived from an EMBL/GenBank/DDBJ whole genome shotgun (WGS) entry which is preliminary data.</text>
</comment>
<feature type="compositionally biased region" description="Pro residues" evidence="1">
    <location>
        <begin position="28"/>
        <end position="42"/>
    </location>
</feature>
<evidence type="ECO:0000313" key="2">
    <source>
        <dbReference type="EMBL" id="KPJ21277.1"/>
    </source>
</evidence>
<keyword evidence="3" id="KW-1185">Reference proteome</keyword>
<sequence length="89" mass="9746">MVESEETRTQSDCESSSSEDSAVVFVAPSPPADSVPPAPSQHPPLVKCTSETDIYVRQVSGFHKDFTPVEKYMNNVILQLHILTNEVAV</sequence>
<feature type="region of interest" description="Disordered" evidence="1">
    <location>
        <begin position="1"/>
        <end position="45"/>
    </location>
</feature>
<evidence type="ECO:0000256" key="1">
    <source>
        <dbReference type="SAM" id="MobiDB-lite"/>
    </source>
</evidence>
<dbReference type="Proteomes" id="UP000053240">
    <property type="component" value="Unassembled WGS sequence"/>
</dbReference>
<organism evidence="2 3">
    <name type="scientific">Papilio machaon</name>
    <name type="common">Old World swallowtail butterfly</name>
    <dbReference type="NCBI Taxonomy" id="76193"/>
    <lineage>
        <taxon>Eukaryota</taxon>
        <taxon>Metazoa</taxon>
        <taxon>Ecdysozoa</taxon>
        <taxon>Arthropoda</taxon>
        <taxon>Hexapoda</taxon>
        <taxon>Insecta</taxon>
        <taxon>Pterygota</taxon>
        <taxon>Neoptera</taxon>
        <taxon>Endopterygota</taxon>
        <taxon>Lepidoptera</taxon>
        <taxon>Glossata</taxon>
        <taxon>Ditrysia</taxon>
        <taxon>Papilionoidea</taxon>
        <taxon>Papilionidae</taxon>
        <taxon>Papilioninae</taxon>
        <taxon>Papilio</taxon>
    </lineage>
</organism>
<proteinExistence type="predicted"/>
<dbReference type="EMBL" id="LADJ01034933">
    <property type="protein sequence ID" value="KPJ21277.1"/>
    <property type="molecule type" value="Genomic_DNA"/>
</dbReference>
<evidence type="ECO:0000313" key="3">
    <source>
        <dbReference type="Proteomes" id="UP000053240"/>
    </source>
</evidence>
<name>A0A0N1IED0_PAPMA</name>
<protein>
    <submittedName>
        <fullName evidence="2">Uncharacterized protein</fullName>
    </submittedName>
</protein>
<feature type="compositionally biased region" description="Low complexity" evidence="1">
    <location>
        <begin position="12"/>
        <end position="27"/>
    </location>
</feature>
<dbReference type="AlphaFoldDB" id="A0A0N1IED0"/>
<accession>A0A0N1IED0</accession>
<dbReference type="InParanoid" id="A0A0N1IED0"/>